<protein>
    <submittedName>
        <fullName evidence="1">Uncharacterized protein</fullName>
    </submittedName>
</protein>
<gene>
    <name evidence="1" type="ORF">CINCED_3A019812</name>
</gene>
<name>A0A5E4MVY0_9HEMI</name>
<dbReference type="EMBL" id="CABPRJ010001427">
    <property type="protein sequence ID" value="VVC35645.1"/>
    <property type="molecule type" value="Genomic_DNA"/>
</dbReference>
<evidence type="ECO:0000313" key="2">
    <source>
        <dbReference type="Proteomes" id="UP000325440"/>
    </source>
</evidence>
<keyword evidence="2" id="KW-1185">Reference proteome</keyword>
<dbReference type="OrthoDB" id="6624942at2759"/>
<organism evidence="1 2">
    <name type="scientific">Cinara cedri</name>
    <dbReference type="NCBI Taxonomy" id="506608"/>
    <lineage>
        <taxon>Eukaryota</taxon>
        <taxon>Metazoa</taxon>
        <taxon>Ecdysozoa</taxon>
        <taxon>Arthropoda</taxon>
        <taxon>Hexapoda</taxon>
        <taxon>Insecta</taxon>
        <taxon>Pterygota</taxon>
        <taxon>Neoptera</taxon>
        <taxon>Paraneoptera</taxon>
        <taxon>Hemiptera</taxon>
        <taxon>Sternorrhyncha</taxon>
        <taxon>Aphidomorpha</taxon>
        <taxon>Aphidoidea</taxon>
        <taxon>Aphididae</taxon>
        <taxon>Lachninae</taxon>
        <taxon>Cinara</taxon>
    </lineage>
</organism>
<reference evidence="1 2" key="1">
    <citation type="submission" date="2019-08" db="EMBL/GenBank/DDBJ databases">
        <authorList>
            <person name="Alioto T."/>
            <person name="Alioto T."/>
            <person name="Gomez Garrido J."/>
        </authorList>
    </citation>
    <scope>NUCLEOTIDE SEQUENCE [LARGE SCALE GENOMIC DNA]</scope>
</reference>
<evidence type="ECO:0000313" key="1">
    <source>
        <dbReference type="EMBL" id="VVC35645.1"/>
    </source>
</evidence>
<sequence length="118" mass="13805">MCSEKKYLNSDFFKSAQKIATQACGVSHMTVRRIFVEANKSTDDSDEEVQFKSPRKLYKHLKKCSELDDFDADVIIHKFYERNEYPTAFSILNEIKKKITTLSMMRPVGKKFVKKLKI</sequence>
<proteinExistence type="predicted"/>
<accession>A0A5E4MVY0</accession>
<dbReference type="Proteomes" id="UP000325440">
    <property type="component" value="Unassembled WGS sequence"/>
</dbReference>
<dbReference type="AlphaFoldDB" id="A0A5E4MVY0"/>